<evidence type="ECO:0000313" key="2">
    <source>
        <dbReference type="Proteomes" id="UP000001312"/>
    </source>
</evidence>
<dbReference type="HOGENOM" id="CLU_2672597_0_0_1"/>
<name>A7EV07_SCLS1</name>
<dbReference type="InParanoid" id="A7EV07"/>
<dbReference type="Proteomes" id="UP000001312">
    <property type="component" value="Unassembled WGS sequence"/>
</dbReference>
<reference evidence="2" key="1">
    <citation type="journal article" date="2011" name="PLoS Genet.">
        <title>Genomic analysis of the necrotrophic fungal pathogens Sclerotinia sclerotiorum and Botrytis cinerea.</title>
        <authorList>
            <person name="Amselem J."/>
            <person name="Cuomo C.A."/>
            <person name="van Kan J.A."/>
            <person name="Viaud M."/>
            <person name="Benito E.P."/>
            <person name="Couloux A."/>
            <person name="Coutinho P.M."/>
            <person name="de Vries R.P."/>
            <person name="Dyer P.S."/>
            <person name="Fillinger S."/>
            <person name="Fournier E."/>
            <person name="Gout L."/>
            <person name="Hahn M."/>
            <person name="Kohn L."/>
            <person name="Lapalu N."/>
            <person name="Plummer K.M."/>
            <person name="Pradier J.M."/>
            <person name="Quevillon E."/>
            <person name="Sharon A."/>
            <person name="Simon A."/>
            <person name="ten Have A."/>
            <person name="Tudzynski B."/>
            <person name="Tudzynski P."/>
            <person name="Wincker P."/>
            <person name="Andrew M."/>
            <person name="Anthouard V."/>
            <person name="Beever R.E."/>
            <person name="Beffa R."/>
            <person name="Benoit I."/>
            <person name="Bouzid O."/>
            <person name="Brault B."/>
            <person name="Chen Z."/>
            <person name="Choquer M."/>
            <person name="Collemare J."/>
            <person name="Cotton P."/>
            <person name="Danchin E.G."/>
            <person name="Da Silva C."/>
            <person name="Gautier A."/>
            <person name="Giraud C."/>
            <person name="Giraud T."/>
            <person name="Gonzalez C."/>
            <person name="Grossetete S."/>
            <person name="Guldener U."/>
            <person name="Henrissat B."/>
            <person name="Howlett B.J."/>
            <person name="Kodira C."/>
            <person name="Kretschmer M."/>
            <person name="Lappartient A."/>
            <person name="Leroch M."/>
            <person name="Levis C."/>
            <person name="Mauceli E."/>
            <person name="Neuveglise C."/>
            <person name="Oeser B."/>
            <person name="Pearson M."/>
            <person name="Poulain J."/>
            <person name="Poussereau N."/>
            <person name="Quesneville H."/>
            <person name="Rascle C."/>
            <person name="Schumacher J."/>
            <person name="Segurens B."/>
            <person name="Sexton A."/>
            <person name="Silva E."/>
            <person name="Sirven C."/>
            <person name="Soanes D.M."/>
            <person name="Talbot N.J."/>
            <person name="Templeton M."/>
            <person name="Yandava C."/>
            <person name="Yarden O."/>
            <person name="Zeng Q."/>
            <person name="Rollins J.A."/>
            <person name="Lebrun M.H."/>
            <person name="Dickman M."/>
        </authorList>
    </citation>
    <scope>NUCLEOTIDE SEQUENCE [LARGE SCALE GENOMIC DNA]</scope>
    <source>
        <strain evidence="2">ATCC 18683 / 1980 / Ss-1</strain>
    </source>
</reference>
<dbReference type="RefSeq" id="XP_001589444.1">
    <property type="nucleotide sequence ID" value="XM_001589394.1"/>
</dbReference>
<accession>A7EV07</accession>
<dbReference type="KEGG" id="ssl:SS1G_09165"/>
<keyword evidence="2" id="KW-1185">Reference proteome</keyword>
<evidence type="ECO:0000313" key="1">
    <source>
        <dbReference type="EMBL" id="EDN93299.1"/>
    </source>
</evidence>
<dbReference type="AlphaFoldDB" id="A7EV07"/>
<gene>
    <name evidence="1" type="ORF">SS1G_09165</name>
</gene>
<sequence>MSEGLEGDKLDEEKLLQNEKSDVLSSWCYHRIQEDEKAECVDEDMVLHLASLEQDREGYVLMLGEPWGLVQTTQI</sequence>
<dbReference type="EMBL" id="CH476633">
    <property type="protein sequence ID" value="EDN93299.1"/>
    <property type="molecule type" value="Genomic_DNA"/>
</dbReference>
<protein>
    <submittedName>
        <fullName evidence="1">Uncharacterized protein</fullName>
    </submittedName>
</protein>
<dbReference type="GeneID" id="5485937"/>
<organism evidence="1 2">
    <name type="scientific">Sclerotinia sclerotiorum (strain ATCC 18683 / 1980 / Ss-1)</name>
    <name type="common">White mold</name>
    <name type="synonym">Whetzelinia sclerotiorum</name>
    <dbReference type="NCBI Taxonomy" id="665079"/>
    <lineage>
        <taxon>Eukaryota</taxon>
        <taxon>Fungi</taxon>
        <taxon>Dikarya</taxon>
        <taxon>Ascomycota</taxon>
        <taxon>Pezizomycotina</taxon>
        <taxon>Leotiomycetes</taxon>
        <taxon>Helotiales</taxon>
        <taxon>Sclerotiniaceae</taxon>
        <taxon>Sclerotinia</taxon>
    </lineage>
</organism>
<proteinExistence type="predicted"/>